<dbReference type="InterPro" id="IPR013154">
    <property type="entry name" value="ADH-like_N"/>
</dbReference>
<feature type="domain" description="Enoyl reductase (ER)" evidence="1">
    <location>
        <begin position="2"/>
        <end position="311"/>
    </location>
</feature>
<protein>
    <submittedName>
        <fullName evidence="2">NAD(P)-dependent alcohol dehydrogenase</fullName>
    </submittedName>
</protein>
<keyword evidence="3" id="KW-1185">Reference proteome</keyword>
<comment type="caution">
    <text evidence="2">The sequence shown here is derived from an EMBL/GenBank/DDBJ whole genome shotgun (WGS) entry which is preliminary data.</text>
</comment>
<dbReference type="InterPro" id="IPR011032">
    <property type="entry name" value="GroES-like_sf"/>
</dbReference>
<reference evidence="2 3" key="1">
    <citation type="submission" date="2018-10" db="EMBL/GenBank/DDBJ databases">
        <title>Isolation from cow dung.</title>
        <authorList>
            <person name="Ling L."/>
        </authorList>
    </citation>
    <scope>NUCLEOTIDE SEQUENCE [LARGE SCALE GENOMIC DNA]</scope>
    <source>
        <strain evidence="2 3">NEAU-LL90</strain>
    </source>
</reference>
<dbReference type="Proteomes" id="UP000279275">
    <property type="component" value="Unassembled WGS sequence"/>
</dbReference>
<dbReference type="PANTHER" id="PTHR45033">
    <property type="match status" value="1"/>
</dbReference>
<evidence type="ECO:0000259" key="1">
    <source>
        <dbReference type="SMART" id="SM00829"/>
    </source>
</evidence>
<dbReference type="Pfam" id="PF08240">
    <property type="entry name" value="ADH_N"/>
    <property type="match status" value="1"/>
</dbReference>
<accession>A0A3M2KVS6</accession>
<organism evidence="2 3">
    <name type="scientific">Nocardia stercoris</name>
    <dbReference type="NCBI Taxonomy" id="2483361"/>
    <lineage>
        <taxon>Bacteria</taxon>
        <taxon>Bacillati</taxon>
        <taxon>Actinomycetota</taxon>
        <taxon>Actinomycetes</taxon>
        <taxon>Mycobacteriales</taxon>
        <taxon>Nocardiaceae</taxon>
        <taxon>Nocardia</taxon>
    </lineage>
</organism>
<dbReference type="GO" id="GO:0016491">
    <property type="term" value="F:oxidoreductase activity"/>
    <property type="evidence" value="ECO:0007669"/>
    <property type="project" value="InterPro"/>
</dbReference>
<evidence type="ECO:0000313" key="2">
    <source>
        <dbReference type="EMBL" id="RMI28313.1"/>
    </source>
</evidence>
<dbReference type="OrthoDB" id="3175656at2"/>
<dbReference type="InterPro" id="IPR013149">
    <property type="entry name" value="ADH-like_C"/>
</dbReference>
<dbReference type="Gene3D" id="3.40.50.720">
    <property type="entry name" value="NAD(P)-binding Rossmann-like Domain"/>
    <property type="match status" value="1"/>
</dbReference>
<gene>
    <name evidence="2" type="ORF">EBN03_31085</name>
</gene>
<dbReference type="SUPFAM" id="SSF51735">
    <property type="entry name" value="NAD(P)-binding Rossmann-fold domains"/>
    <property type="match status" value="1"/>
</dbReference>
<dbReference type="InterPro" id="IPR020843">
    <property type="entry name" value="ER"/>
</dbReference>
<dbReference type="Pfam" id="PF00107">
    <property type="entry name" value="ADH_zinc_N"/>
    <property type="match status" value="1"/>
</dbReference>
<sequence>MPVPGPHQVLVRVLATALNRRDLMLADGTYPLPAEPGVVPLADGVGEVIAVGDKVTRVAVGDRVASTYFLHWVGGPQRIAQVREQFGANHDGWLAEHIVLHEDSAVHVPEHLTAPEAATLTCAGLVAWAALTKPVPVAPGEVVLTVGSGAVALFAVQFARLHDARVIAVTSGPEKAARLRELGADETIDRTLVPDWEEAVLKLTDGDGADHIVDCVGMLTLPRSVAAGAYNARITQIGAFPGGTPTRNPFDGKYLSIRRIAVGSRTDYEAMNRAVTAHRIRPVVDRIFPFDAAPDAFAYYRDGGPFGKVVIEL</sequence>
<dbReference type="EMBL" id="RFFH01000023">
    <property type="protein sequence ID" value="RMI28313.1"/>
    <property type="molecule type" value="Genomic_DNA"/>
</dbReference>
<evidence type="ECO:0000313" key="3">
    <source>
        <dbReference type="Proteomes" id="UP000279275"/>
    </source>
</evidence>
<dbReference type="Gene3D" id="3.90.180.10">
    <property type="entry name" value="Medium-chain alcohol dehydrogenases, catalytic domain"/>
    <property type="match status" value="1"/>
</dbReference>
<proteinExistence type="predicted"/>
<dbReference type="PANTHER" id="PTHR45033:SF2">
    <property type="entry name" value="ZINC-TYPE ALCOHOL DEHYDROGENASE-LIKE PROTEIN C1773.06C"/>
    <property type="match status" value="1"/>
</dbReference>
<dbReference type="InterPro" id="IPR036291">
    <property type="entry name" value="NAD(P)-bd_dom_sf"/>
</dbReference>
<name>A0A3M2KVS6_9NOCA</name>
<dbReference type="InterPro" id="IPR052711">
    <property type="entry name" value="Zinc_ADH-like"/>
</dbReference>
<dbReference type="AlphaFoldDB" id="A0A3M2KVS6"/>
<dbReference type="CDD" id="cd08276">
    <property type="entry name" value="MDR7"/>
    <property type="match status" value="1"/>
</dbReference>
<dbReference type="SUPFAM" id="SSF50129">
    <property type="entry name" value="GroES-like"/>
    <property type="match status" value="1"/>
</dbReference>
<dbReference type="SMART" id="SM00829">
    <property type="entry name" value="PKS_ER"/>
    <property type="match status" value="1"/>
</dbReference>